<evidence type="ECO:0000256" key="2">
    <source>
        <dbReference type="ARBA" id="ARBA00022763"/>
    </source>
</evidence>
<comment type="caution">
    <text evidence="6">Lacks conserved residue(s) required for the propagation of feature annotation.</text>
</comment>
<dbReference type="Pfam" id="PF01330">
    <property type="entry name" value="RuvA_N"/>
    <property type="match status" value="1"/>
</dbReference>
<dbReference type="InterPro" id="IPR012340">
    <property type="entry name" value="NA-bd_OB-fold"/>
</dbReference>
<dbReference type="Proteomes" id="UP000779900">
    <property type="component" value="Unassembled WGS sequence"/>
</dbReference>
<dbReference type="SUPFAM" id="SSF47781">
    <property type="entry name" value="RuvA domain 2-like"/>
    <property type="match status" value="1"/>
</dbReference>
<dbReference type="Gene3D" id="2.40.50.140">
    <property type="entry name" value="Nucleic acid-binding proteins"/>
    <property type="match status" value="1"/>
</dbReference>
<dbReference type="Pfam" id="PF14520">
    <property type="entry name" value="HHH_5"/>
    <property type="match status" value="1"/>
</dbReference>
<dbReference type="GO" id="GO:0009379">
    <property type="term" value="C:Holliday junction helicase complex"/>
    <property type="evidence" value="ECO:0007669"/>
    <property type="project" value="InterPro"/>
</dbReference>
<dbReference type="InterPro" id="IPR003583">
    <property type="entry name" value="Hlx-hairpin-Hlx_DNA-bd_motif"/>
</dbReference>
<comment type="domain">
    <text evidence="6">Has three domains with a flexible linker between the domains II and III and assumes an 'L' shape. Domain III is highly mobile and contacts RuvB.</text>
</comment>
<dbReference type="InterPro" id="IPR013849">
    <property type="entry name" value="DNA_helicase_Holl-junc_RuvA_I"/>
</dbReference>
<dbReference type="SMART" id="SM00278">
    <property type="entry name" value="HhH1"/>
    <property type="match status" value="2"/>
</dbReference>
<keyword evidence="4 6" id="KW-0233">DNA recombination</keyword>
<name>A0A937XCA0_UNCW3</name>
<feature type="domain" description="Helix-hairpin-helix DNA-binding motif class 1" evidence="7">
    <location>
        <begin position="73"/>
        <end position="92"/>
    </location>
</feature>
<gene>
    <name evidence="6" type="primary">ruvA</name>
    <name evidence="8" type="ORF">FJY68_00715</name>
</gene>
<keyword evidence="1 6" id="KW-0963">Cytoplasm</keyword>
<evidence type="ECO:0000313" key="8">
    <source>
        <dbReference type="EMBL" id="MBM3330352.1"/>
    </source>
</evidence>
<evidence type="ECO:0000256" key="5">
    <source>
        <dbReference type="ARBA" id="ARBA00023204"/>
    </source>
</evidence>
<dbReference type="CDD" id="cd14332">
    <property type="entry name" value="UBA_RuvA_C"/>
    <property type="match status" value="1"/>
</dbReference>
<dbReference type="NCBIfam" id="TIGR00084">
    <property type="entry name" value="ruvA"/>
    <property type="match status" value="1"/>
</dbReference>
<comment type="function">
    <text evidence="6">The RuvA-RuvB-RuvC complex processes Holliday junction (HJ) DNA during genetic recombination and DNA repair, while the RuvA-RuvB complex plays an important role in the rescue of blocked DNA replication forks via replication fork reversal (RFR). RuvA specifically binds to HJ cruciform DNA, conferring on it an open structure. The RuvB hexamer acts as an ATP-dependent pump, pulling dsDNA into and through the RuvAB complex. HJ branch migration allows RuvC to scan DNA until it finds its consensus sequence, where it cleaves and resolves the cruciform DNA.</text>
</comment>
<proteinExistence type="inferred from homology"/>
<protein>
    <recommendedName>
        <fullName evidence="6">Holliday junction branch migration complex subunit RuvA</fullName>
    </recommendedName>
</protein>
<dbReference type="GO" id="GO:0006310">
    <property type="term" value="P:DNA recombination"/>
    <property type="evidence" value="ECO:0007669"/>
    <property type="project" value="UniProtKB-UniRule"/>
</dbReference>
<dbReference type="SUPFAM" id="SSF50249">
    <property type="entry name" value="Nucleic acid-binding proteins"/>
    <property type="match status" value="1"/>
</dbReference>
<dbReference type="Gene3D" id="1.10.8.10">
    <property type="entry name" value="DNA helicase RuvA subunit, C-terminal domain"/>
    <property type="match status" value="1"/>
</dbReference>
<dbReference type="GO" id="GO:0005524">
    <property type="term" value="F:ATP binding"/>
    <property type="evidence" value="ECO:0007669"/>
    <property type="project" value="InterPro"/>
</dbReference>
<dbReference type="GO" id="GO:0048476">
    <property type="term" value="C:Holliday junction resolvase complex"/>
    <property type="evidence" value="ECO:0007669"/>
    <property type="project" value="UniProtKB-UniRule"/>
</dbReference>
<keyword evidence="2 6" id="KW-0227">DNA damage</keyword>
<dbReference type="GO" id="GO:0006281">
    <property type="term" value="P:DNA repair"/>
    <property type="evidence" value="ECO:0007669"/>
    <property type="project" value="UniProtKB-UniRule"/>
</dbReference>
<comment type="subcellular location">
    <subcellularLocation>
        <location evidence="6">Cytoplasm</location>
    </subcellularLocation>
</comment>
<evidence type="ECO:0000256" key="4">
    <source>
        <dbReference type="ARBA" id="ARBA00023172"/>
    </source>
</evidence>
<reference evidence="8" key="1">
    <citation type="submission" date="2019-03" db="EMBL/GenBank/DDBJ databases">
        <title>Lake Tanganyika Metagenome-Assembled Genomes (MAGs).</title>
        <authorList>
            <person name="Tran P."/>
        </authorList>
    </citation>
    <scope>NUCLEOTIDE SEQUENCE</scope>
    <source>
        <strain evidence="8">K_DeepCast_150m_m2_040</strain>
    </source>
</reference>
<dbReference type="Pfam" id="PF07499">
    <property type="entry name" value="RuvA_C"/>
    <property type="match status" value="1"/>
</dbReference>
<organism evidence="8 9">
    <name type="scientific">candidate division WOR-3 bacterium</name>
    <dbReference type="NCBI Taxonomy" id="2052148"/>
    <lineage>
        <taxon>Bacteria</taxon>
        <taxon>Bacteria division WOR-3</taxon>
    </lineage>
</organism>
<comment type="caution">
    <text evidence="8">The sequence shown here is derived from an EMBL/GenBank/DDBJ whole genome shotgun (WGS) entry which is preliminary data.</text>
</comment>
<evidence type="ECO:0000313" key="9">
    <source>
        <dbReference type="Proteomes" id="UP000779900"/>
    </source>
</evidence>
<evidence type="ECO:0000256" key="3">
    <source>
        <dbReference type="ARBA" id="ARBA00023125"/>
    </source>
</evidence>
<comment type="similarity">
    <text evidence="6">Belongs to the RuvA family.</text>
</comment>
<keyword evidence="5 6" id="KW-0234">DNA repair</keyword>
<sequence>MLARLRGLLAEKDPTRVVVDCQGIGFGLKVPLSTSRRLADDGGEVTLHVHTHFTREGVELFGFLDKDERTAFQRLMSVSGIGPKAGLNLLSRFAPAEIESIIANGKADVLRTVPGIGPTKADSIIKKLQAEALPPEGGSGLLADAESALVSLGLTHREAKERLRRVGSAESLSLQELLKLALAHRG</sequence>
<evidence type="ECO:0000259" key="7">
    <source>
        <dbReference type="SMART" id="SM00278"/>
    </source>
</evidence>
<comment type="subunit">
    <text evidence="6">Homotetramer. Forms an RuvA(8)-RuvB(12)-Holliday junction (HJ) complex. HJ DNA is sandwiched between 2 RuvA tetramers; dsDNA enters through RuvA and exits via RuvB. An RuvB hexamer assembles on each DNA strand where it exits the tetramer. Each RuvB hexamer is contacted by two RuvA subunits (via domain III) on 2 adjacent RuvB subunits; this complex drives branch migration. In the full resolvosome a probable DNA-RuvA(4)-RuvB(12)-RuvC(2) complex forms which resolves the HJ.</text>
</comment>
<dbReference type="InterPro" id="IPR011114">
    <property type="entry name" value="RuvA_C"/>
</dbReference>
<accession>A0A937XCA0</accession>
<feature type="domain" description="Helix-hairpin-helix DNA-binding motif class 1" evidence="7">
    <location>
        <begin position="108"/>
        <end position="127"/>
    </location>
</feature>
<dbReference type="GO" id="GO:0005737">
    <property type="term" value="C:cytoplasm"/>
    <property type="evidence" value="ECO:0007669"/>
    <property type="project" value="UniProtKB-SubCell"/>
</dbReference>
<dbReference type="EMBL" id="VGIR01000002">
    <property type="protein sequence ID" value="MBM3330352.1"/>
    <property type="molecule type" value="Genomic_DNA"/>
</dbReference>
<dbReference type="InterPro" id="IPR010994">
    <property type="entry name" value="RuvA_2-like"/>
</dbReference>
<dbReference type="AlphaFoldDB" id="A0A937XCA0"/>
<feature type="region of interest" description="Domain III" evidence="6">
    <location>
        <begin position="144"/>
        <end position="186"/>
    </location>
</feature>
<dbReference type="InterPro" id="IPR000085">
    <property type="entry name" value="RuvA"/>
</dbReference>
<keyword evidence="3 6" id="KW-0238">DNA-binding</keyword>
<dbReference type="HAMAP" id="MF_00031">
    <property type="entry name" value="DNA_HJ_migration_RuvA"/>
    <property type="match status" value="1"/>
</dbReference>
<evidence type="ECO:0000256" key="6">
    <source>
        <dbReference type="HAMAP-Rule" id="MF_00031"/>
    </source>
</evidence>
<dbReference type="GO" id="GO:0009378">
    <property type="term" value="F:four-way junction helicase activity"/>
    <property type="evidence" value="ECO:0007669"/>
    <property type="project" value="InterPro"/>
</dbReference>
<dbReference type="Gene3D" id="1.10.150.20">
    <property type="entry name" value="5' to 3' exonuclease, C-terminal subdomain"/>
    <property type="match status" value="1"/>
</dbReference>
<feature type="region of interest" description="Domain I" evidence="6">
    <location>
        <begin position="1"/>
        <end position="64"/>
    </location>
</feature>
<evidence type="ECO:0000256" key="1">
    <source>
        <dbReference type="ARBA" id="ARBA00022490"/>
    </source>
</evidence>
<dbReference type="GO" id="GO:0000400">
    <property type="term" value="F:four-way junction DNA binding"/>
    <property type="evidence" value="ECO:0007669"/>
    <property type="project" value="UniProtKB-UniRule"/>
</dbReference>